<accession>A0ABV7UKQ8</accession>
<keyword evidence="3" id="KW-0813">Transport</keyword>
<comment type="similarity">
    <text evidence="1">Belongs to the leucine-binding protein family.</text>
</comment>
<evidence type="ECO:0000313" key="5">
    <source>
        <dbReference type="EMBL" id="MFC3638878.1"/>
    </source>
</evidence>
<gene>
    <name evidence="5" type="ORF">ACFONL_16170</name>
</gene>
<evidence type="ECO:0000256" key="1">
    <source>
        <dbReference type="ARBA" id="ARBA00010062"/>
    </source>
</evidence>
<dbReference type="Pfam" id="PF13458">
    <property type="entry name" value="Peripla_BP_6"/>
    <property type="match status" value="1"/>
</dbReference>
<protein>
    <submittedName>
        <fullName evidence="5">ABC transporter substrate-binding protein</fullName>
    </submittedName>
</protein>
<evidence type="ECO:0000256" key="3">
    <source>
        <dbReference type="ARBA" id="ARBA00022970"/>
    </source>
</evidence>
<evidence type="ECO:0000256" key="2">
    <source>
        <dbReference type="ARBA" id="ARBA00022729"/>
    </source>
</evidence>
<dbReference type="PROSITE" id="PS51318">
    <property type="entry name" value="TAT"/>
    <property type="match status" value="1"/>
</dbReference>
<dbReference type="InterPro" id="IPR006311">
    <property type="entry name" value="TAT_signal"/>
</dbReference>
<organism evidence="5 6">
    <name type="scientific">Camelimonas fluminis</name>
    <dbReference type="NCBI Taxonomy" id="1576911"/>
    <lineage>
        <taxon>Bacteria</taxon>
        <taxon>Pseudomonadati</taxon>
        <taxon>Pseudomonadota</taxon>
        <taxon>Alphaproteobacteria</taxon>
        <taxon>Hyphomicrobiales</taxon>
        <taxon>Chelatococcaceae</taxon>
        <taxon>Camelimonas</taxon>
    </lineage>
</organism>
<evidence type="ECO:0000259" key="4">
    <source>
        <dbReference type="Pfam" id="PF13458"/>
    </source>
</evidence>
<sequence>MGQHDDHDPALLPGLVRRDGDISRRGLLRAAGMLGAAAGLGGLALPSRALAADPFRIGWVRPTTGRLVSSFAPLYAGGLIAIDEINAAGGILGRQIVRDEQDDEALPSKEPGVVLKYSSARINVVAGPTGSSQALSSAATTTARKMVQTTYALLSDMGDGKKYPYHYQFILNSDMQAEACVAYLADRLGVKKIGILQESTAYGESITPASVAQLKKRGLTPTDIQVFPITAPDLGSYMQALRKSGAEAVLMWMSTLPNSAMAFHALHSMKWYPPMTGHTALFLESLLDLVPAEAVKNVYGTWYKNLSWSGPQEPGERQKAYARKIMAHPDAKGAEVNAAGAPYYDFLHLLKQVIEQEKSFETANIKAGMDRVSNYPAMLGTVNFTPDNHRGIGVGDLAMASITSAKDPRAMGIFRERAP</sequence>
<keyword evidence="3" id="KW-0029">Amino-acid transport</keyword>
<dbReference type="InterPro" id="IPR051010">
    <property type="entry name" value="BCAA_transport"/>
</dbReference>
<dbReference type="SUPFAM" id="SSF53822">
    <property type="entry name" value="Periplasmic binding protein-like I"/>
    <property type="match status" value="1"/>
</dbReference>
<dbReference type="EMBL" id="JBHRYC010000082">
    <property type="protein sequence ID" value="MFC3638878.1"/>
    <property type="molecule type" value="Genomic_DNA"/>
</dbReference>
<comment type="caution">
    <text evidence="5">The sequence shown here is derived from an EMBL/GenBank/DDBJ whole genome shotgun (WGS) entry which is preliminary data.</text>
</comment>
<dbReference type="Proteomes" id="UP001595704">
    <property type="component" value="Unassembled WGS sequence"/>
</dbReference>
<dbReference type="RefSeq" id="WP_191320279.1">
    <property type="nucleotide sequence ID" value="NZ_BNCG01000015.1"/>
</dbReference>
<evidence type="ECO:0000313" key="6">
    <source>
        <dbReference type="Proteomes" id="UP001595704"/>
    </source>
</evidence>
<feature type="domain" description="Leucine-binding protein" evidence="4">
    <location>
        <begin position="55"/>
        <end position="403"/>
    </location>
</feature>
<dbReference type="PANTHER" id="PTHR30483">
    <property type="entry name" value="LEUCINE-SPECIFIC-BINDING PROTEIN"/>
    <property type="match status" value="1"/>
</dbReference>
<name>A0ABV7UKQ8_9HYPH</name>
<dbReference type="Gene3D" id="3.40.50.2300">
    <property type="match status" value="2"/>
</dbReference>
<keyword evidence="6" id="KW-1185">Reference proteome</keyword>
<keyword evidence="2" id="KW-0732">Signal</keyword>
<dbReference type="PANTHER" id="PTHR30483:SF6">
    <property type="entry name" value="PERIPLASMIC BINDING PROTEIN OF ABC TRANSPORTER FOR NATURAL AMINO ACIDS"/>
    <property type="match status" value="1"/>
</dbReference>
<dbReference type="InterPro" id="IPR019546">
    <property type="entry name" value="TAT_signal_bac_arc"/>
</dbReference>
<reference evidence="6" key="1">
    <citation type="journal article" date="2019" name="Int. J. Syst. Evol. Microbiol.">
        <title>The Global Catalogue of Microorganisms (GCM) 10K type strain sequencing project: providing services to taxonomists for standard genome sequencing and annotation.</title>
        <authorList>
            <consortium name="The Broad Institute Genomics Platform"/>
            <consortium name="The Broad Institute Genome Sequencing Center for Infectious Disease"/>
            <person name="Wu L."/>
            <person name="Ma J."/>
        </authorList>
    </citation>
    <scope>NUCLEOTIDE SEQUENCE [LARGE SCALE GENOMIC DNA]</scope>
    <source>
        <strain evidence="6">KCTC 42282</strain>
    </source>
</reference>
<proteinExistence type="inferred from homology"/>
<dbReference type="InterPro" id="IPR028081">
    <property type="entry name" value="Leu-bd"/>
</dbReference>
<dbReference type="NCBIfam" id="TIGR01409">
    <property type="entry name" value="TAT_signal_seq"/>
    <property type="match status" value="1"/>
</dbReference>
<dbReference type="InterPro" id="IPR028082">
    <property type="entry name" value="Peripla_BP_I"/>
</dbReference>